<keyword evidence="4" id="KW-1185">Reference proteome</keyword>
<organism evidence="3 4">
    <name type="scientific">Limobrevibacterium gyesilva</name>
    <dbReference type="NCBI Taxonomy" id="2991712"/>
    <lineage>
        <taxon>Bacteria</taxon>
        <taxon>Pseudomonadati</taxon>
        <taxon>Pseudomonadota</taxon>
        <taxon>Alphaproteobacteria</taxon>
        <taxon>Acetobacterales</taxon>
        <taxon>Acetobacteraceae</taxon>
        <taxon>Limobrevibacterium</taxon>
    </lineage>
</organism>
<dbReference type="Gene3D" id="3.40.50.11290">
    <property type="match status" value="1"/>
</dbReference>
<evidence type="ECO:0000313" key="3">
    <source>
        <dbReference type="EMBL" id="MCW3474258.1"/>
    </source>
</evidence>
<evidence type="ECO:0000313" key="4">
    <source>
        <dbReference type="Proteomes" id="UP001165679"/>
    </source>
</evidence>
<protein>
    <submittedName>
        <fullName evidence="3">Circularly permuted type 2 ATP-grasp protein</fullName>
    </submittedName>
</protein>
<feature type="domain" description="DUF403" evidence="1">
    <location>
        <begin position="499"/>
        <end position="812"/>
    </location>
</feature>
<comment type="caution">
    <text evidence="3">The sequence shown here is derived from an EMBL/GenBank/DDBJ whole genome shotgun (WGS) entry which is preliminary data.</text>
</comment>
<dbReference type="Pfam" id="PF14403">
    <property type="entry name" value="CP_ATPgrasp_2"/>
    <property type="match status" value="1"/>
</dbReference>
<dbReference type="EMBL" id="JAPDNT010000003">
    <property type="protein sequence ID" value="MCW3474258.1"/>
    <property type="molecule type" value="Genomic_DNA"/>
</dbReference>
<dbReference type="InterPro" id="IPR007296">
    <property type="entry name" value="DUF403"/>
</dbReference>
<dbReference type="Pfam" id="PF04168">
    <property type="entry name" value="Alpha-E"/>
    <property type="match status" value="1"/>
</dbReference>
<reference evidence="3" key="1">
    <citation type="submission" date="2022-09" db="EMBL/GenBank/DDBJ databases">
        <title>Rhodovastum sp. nov. RN2-1 isolated from soil in Seongnam, South Korea.</title>
        <authorList>
            <person name="Le N.T."/>
        </authorList>
    </citation>
    <scope>NUCLEOTIDE SEQUENCE</scope>
    <source>
        <strain evidence="3">RN2-1</strain>
    </source>
</reference>
<evidence type="ECO:0000259" key="2">
    <source>
        <dbReference type="Pfam" id="PF14403"/>
    </source>
</evidence>
<dbReference type="SUPFAM" id="SSF56059">
    <property type="entry name" value="Glutathione synthetase ATP-binding domain-like"/>
    <property type="match status" value="1"/>
</dbReference>
<reference evidence="3" key="2">
    <citation type="submission" date="2022-10" db="EMBL/GenBank/DDBJ databases">
        <authorList>
            <person name="Trinh H.N."/>
        </authorList>
    </citation>
    <scope>NUCLEOTIDE SEQUENCE</scope>
    <source>
        <strain evidence="3">RN2-1</strain>
    </source>
</reference>
<accession>A0AA42CD03</accession>
<feature type="domain" description="Circularly permuted ATP-grasp type 2" evidence="2">
    <location>
        <begin position="72"/>
        <end position="449"/>
    </location>
</feature>
<dbReference type="PANTHER" id="PTHR34595">
    <property type="entry name" value="BLR5612 PROTEIN"/>
    <property type="match status" value="1"/>
</dbReference>
<dbReference type="InterPro" id="IPR051680">
    <property type="entry name" value="ATP-dep_Glu-Cys_Ligase-2"/>
</dbReference>
<dbReference type="InterPro" id="IPR025841">
    <property type="entry name" value="CP_ATPgrasp_2"/>
</dbReference>
<gene>
    <name evidence="3" type="ORF">OL599_06665</name>
</gene>
<proteinExistence type="predicted"/>
<dbReference type="PANTHER" id="PTHR34595:SF2">
    <property type="entry name" value="BLR2978 PROTEIN"/>
    <property type="match status" value="1"/>
</dbReference>
<name>A0AA42CD03_9PROT</name>
<dbReference type="AlphaFoldDB" id="A0AA42CD03"/>
<dbReference type="RefSeq" id="WP_264712883.1">
    <property type="nucleotide sequence ID" value="NZ_JAPDNT010000003.1"/>
</dbReference>
<sequence length="834" mass="88569">MTRPAALDEMVDGRGGLRPHWRGLLGALTAFGDEGLQARARRLDRAFEEEGVTSVLPGAQADMHAWRCDPIPLLIPQDEFTALEAGLAQRARLLEAILQDIYGKQTLLADGTLPPALVFPNPGFLRPCCGLPPRHLLQLYAADLVRGPDGAWRVLADRTAAAGGLGYARENRRLLGRVLPEAFRTMQVRLLRPFFDVWQDALQRLAPPDPSGRPKANPAVALLTPGTANPQWFEHMYLSRELSCALVEGGDLTVRGGAVFLKTLKGLQQVDVLLRRMDGRMIDPLELEAGSLIGVPGLIDAARGGTVRIANDPGSGVVEAPALAAFLPALCLRLLGERLLTDSVPTLWLGEERARVMVQQDPARWLVRPALDGTVHALAPAVMEPSARQALMARVAARPWEWAASAAVPPSVAPCLTAGGLEPKPVVLRLFLVWDGAGWRAMPGGLARVMEPSGSTAGRPSQAAISKDVWVLTEDRSDIVGPAALIVPPVRLRRATGDLPSRVADNLFWLGRYVERLERAARLVRAAVARLGRGTAVMPHEVTELQALGRCLAEAGVIPPEAAGTAATTTMAEALLSAGRDAGSIGVMFAQVARLTESVRDRLTGDMYATFTQTLRAARADAAAVDRSLDGLSHAMVGIMRFSAAVAGVAAENMVRGGGWMFLDLGRRIERGQAVACEVAFALDQPPQRIDGGLRLVLELCDSAITYRSRYLNVLQPAPVLDLVLADQGNPRGLAFQLAQTHALLDELNGESGARALLAGAAAGLLAEVEALVAGVLAAADQAEAAAALPQRLPAIAAGIAALSDRITRRYFALLPAVQTLGLSGDSGELRGAA</sequence>
<evidence type="ECO:0000259" key="1">
    <source>
        <dbReference type="Pfam" id="PF04168"/>
    </source>
</evidence>
<dbReference type="Proteomes" id="UP001165679">
    <property type="component" value="Unassembled WGS sequence"/>
</dbReference>